<dbReference type="Pfam" id="PF01547">
    <property type="entry name" value="SBP_bac_1"/>
    <property type="match status" value="1"/>
</dbReference>
<dbReference type="InterPro" id="IPR006059">
    <property type="entry name" value="SBP"/>
</dbReference>
<comment type="subcellular location">
    <subcellularLocation>
        <location evidence="1">Periplasm</location>
    </subcellularLocation>
</comment>
<evidence type="ECO:0000256" key="4">
    <source>
        <dbReference type="ARBA" id="ARBA00022729"/>
    </source>
</evidence>
<dbReference type="Proteomes" id="UP000199439">
    <property type="component" value="Unassembled WGS sequence"/>
</dbReference>
<evidence type="ECO:0000313" key="5">
    <source>
        <dbReference type="EMBL" id="SFD12956.1"/>
    </source>
</evidence>
<dbReference type="GO" id="GO:0042597">
    <property type="term" value="C:periplasmic space"/>
    <property type="evidence" value="ECO:0007669"/>
    <property type="project" value="UniProtKB-SubCell"/>
</dbReference>
<dbReference type="RefSeq" id="WP_092851209.1">
    <property type="nucleotide sequence ID" value="NZ_FOMI01000004.1"/>
</dbReference>
<reference evidence="6" key="1">
    <citation type="submission" date="2016-10" db="EMBL/GenBank/DDBJ databases">
        <authorList>
            <person name="Varghese N."/>
            <person name="Submissions S."/>
        </authorList>
    </citation>
    <scope>NUCLEOTIDE SEQUENCE [LARGE SCALE GENOMIC DNA]</scope>
    <source>
        <strain evidence="6">DSM 25730</strain>
    </source>
</reference>
<keyword evidence="6" id="KW-1185">Reference proteome</keyword>
<gene>
    <name evidence="5" type="ORF">SAMN04487987_104206</name>
</gene>
<evidence type="ECO:0000256" key="2">
    <source>
        <dbReference type="ARBA" id="ARBA00008520"/>
    </source>
</evidence>
<dbReference type="AlphaFoldDB" id="A0A1I1PSX8"/>
<comment type="similarity">
    <text evidence="2">Belongs to the bacterial solute-binding protein 1 family.</text>
</comment>
<dbReference type="OrthoDB" id="9811622at2"/>
<proteinExistence type="inferred from homology"/>
<dbReference type="EMBL" id="FOMI01000004">
    <property type="protein sequence ID" value="SFD12956.1"/>
    <property type="molecule type" value="Genomic_DNA"/>
</dbReference>
<sequence>MIELKGIAWDHPRGYEPLIAASKAFKKVNPMINIQWDVRSLKEFGDMPIEDLIGKYDFITIDHPYMGQADKNGLLLKLETCVSSEALELLKSDALGKCYDIYHYNSCFYATPIDAAALVASYRKDLLKNTGLSLPKNRDELKGFYKKLPSEFSIAWALCPTDIWCTFLSLCAQNYGKDFIQNQHINSQVGVEVLDDIKFHVAHSHPESLNWNPIQILDSMGNEDKIIYSPYLFGYTNYSRKSYTKNIVHFTNSPVGQQQNVSTIMGGVGLAVSALCKQPSLAANFVMYAASANIQKGVFTLNGGQPASKTAWENAENNELCNNFFKDTKLTIENAYIRPQHPGWNQFQEHGADIIHEGILKNISSEIIMKDLNELYKSVGNEDI</sequence>
<evidence type="ECO:0000256" key="1">
    <source>
        <dbReference type="ARBA" id="ARBA00004418"/>
    </source>
</evidence>
<accession>A0A1I1PSX8</accession>
<dbReference type="InterPro" id="IPR050490">
    <property type="entry name" value="Bact_solute-bd_prot1"/>
</dbReference>
<protein>
    <submittedName>
        <fullName evidence="5">Multiple sugar transport system substrate-binding protein</fullName>
    </submittedName>
</protein>
<keyword evidence="3" id="KW-0813">Transport</keyword>
<dbReference type="Gene3D" id="3.40.190.10">
    <property type="entry name" value="Periplasmic binding protein-like II"/>
    <property type="match status" value="2"/>
</dbReference>
<evidence type="ECO:0000256" key="3">
    <source>
        <dbReference type="ARBA" id="ARBA00022448"/>
    </source>
</evidence>
<evidence type="ECO:0000313" key="6">
    <source>
        <dbReference type="Proteomes" id="UP000199439"/>
    </source>
</evidence>
<keyword evidence="4" id="KW-0732">Signal</keyword>
<dbReference type="PANTHER" id="PTHR43649:SF34">
    <property type="entry name" value="ABC TRANSPORTER PERIPLASMIC-BINDING PROTEIN YCJN-RELATED"/>
    <property type="match status" value="1"/>
</dbReference>
<dbReference type="PANTHER" id="PTHR43649">
    <property type="entry name" value="ARABINOSE-BINDING PROTEIN-RELATED"/>
    <property type="match status" value="1"/>
</dbReference>
<dbReference type="SUPFAM" id="SSF53850">
    <property type="entry name" value="Periplasmic binding protein-like II"/>
    <property type="match status" value="1"/>
</dbReference>
<keyword evidence="5" id="KW-0762">Sugar transport</keyword>
<dbReference type="STRING" id="870482.SAMN04487987_104206"/>
<organism evidence="5 6">
    <name type="scientific">Algibacter pectinivorans</name>
    <dbReference type="NCBI Taxonomy" id="870482"/>
    <lineage>
        <taxon>Bacteria</taxon>
        <taxon>Pseudomonadati</taxon>
        <taxon>Bacteroidota</taxon>
        <taxon>Flavobacteriia</taxon>
        <taxon>Flavobacteriales</taxon>
        <taxon>Flavobacteriaceae</taxon>
        <taxon>Algibacter</taxon>
    </lineage>
</organism>
<name>A0A1I1PSX8_9FLAO</name>